<evidence type="ECO:0000259" key="6">
    <source>
        <dbReference type="PROSITE" id="PS51987"/>
    </source>
</evidence>
<keyword evidence="8" id="KW-1185">Reference proteome</keyword>
<name>A0A7W3QN22_ACTNM</name>
<dbReference type="PANTHER" id="PTHR43785:SF14">
    <property type="entry name" value="GLUTAMINE SYNTHETASE"/>
    <property type="match status" value="1"/>
</dbReference>
<dbReference type="InterPro" id="IPR014746">
    <property type="entry name" value="Gln_synth/guanido_kin_cat_dom"/>
</dbReference>
<accession>A0A7W3QN22</accession>
<dbReference type="GO" id="GO:0006542">
    <property type="term" value="P:glutamine biosynthetic process"/>
    <property type="evidence" value="ECO:0007669"/>
    <property type="project" value="InterPro"/>
</dbReference>
<proteinExistence type="inferred from homology"/>
<evidence type="ECO:0000256" key="3">
    <source>
        <dbReference type="PROSITE-ProRule" id="PRU01331"/>
    </source>
</evidence>
<dbReference type="EMBL" id="JACJIA010000005">
    <property type="protein sequence ID" value="MBA8952618.1"/>
    <property type="molecule type" value="Genomic_DNA"/>
</dbReference>
<dbReference type="SMART" id="SM01230">
    <property type="entry name" value="Gln-synt_C"/>
    <property type="match status" value="1"/>
</dbReference>
<dbReference type="PROSITE" id="PS51987">
    <property type="entry name" value="GS_CATALYTIC"/>
    <property type="match status" value="1"/>
</dbReference>
<dbReference type="SUPFAM" id="SSF54368">
    <property type="entry name" value="Glutamine synthetase, N-terminal domain"/>
    <property type="match status" value="1"/>
</dbReference>
<evidence type="ECO:0000256" key="1">
    <source>
        <dbReference type="ARBA" id="ARBA00009897"/>
    </source>
</evidence>
<dbReference type="Proteomes" id="UP000572680">
    <property type="component" value="Unassembled WGS sequence"/>
</dbReference>
<evidence type="ECO:0000313" key="7">
    <source>
        <dbReference type="EMBL" id="MBA8952618.1"/>
    </source>
</evidence>
<reference evidence="7 8" key="1">
    <citation type="submission" date="2020-08" db="EMBL/GenBank/DDBJ databases">
        <title>Genomic Encyclopedia of Type Strains, Phase IV (KMG-IV): sequencing the most valuable type-strain genomes for metagenomic binning, comparative biology and taxonomic classification.</title>
        <authorList>
            <person name="Goeker M."/>
        </authorList>
    </citation>
    <scope>NUCLEOTIDE SEQUENCE [LARGE SCALE GENOMIC DNA]</scope>
    <source>
        <strain evidence="7 8">DSM 44197</strain>
    </source>
</reference>
<dbReference type="InterPro" id="IPR036651">
    <property type="entry name" value="Gln_synt_N_sf"/>
</dbReference>
<protein>
    <submittedName>
        <fullName evidence="7">Glutamine synthetase</fullName>
        <ecNumber evidence="7">6.3.1.2</ecNumber>
    </submittedName>
</protein>
<dbReference type="AlphaFoldDB" id="A0A7W3QN22"/>
<dbReference type="Gene3D" id="3.10.20.70">
    <property type="entry name" value="Glutamine synthetase, N-terminal domain"/>
    <property type="match status" value="1"/>
</dbReference>
<evidence type="ECO:0000256" key="4">
    <source>
        <dbReference type="RuleBase" id="RU000384"/>
    </source>
</evidence>
<dbReference type="Pfam" id="PF00120">
    <property type="entry name" value="Gln-synt_C"/>
    <property type="match status" value="1"/>
</dbReference>
<feature type="region of interest" description="Disordered" evidence="5">
    <location>
        <begin position="1"/>
        <end position="23"/>
    </location>
</feature>
<feature type="domain" description="GS catalytic" evidence="6">
    <location>
        <begin position="143"/>
        <end position="469"/>
    </location>
</feature>
<sequence length="469" mass="51551">MSLTRPPAAPAATPLDEHRERNADDAAVRDIQARIEEAGVEFVYYQTVSLTGRVLGKVVPARHLRRNLERGVNMHRTVMADFQVTRSGDLLGGGPEAAEFTALPDLDTFAVLPWDRTVARFLCRTYEPDHLPEIGGRPLAADARGNLRRVHAAFTERTGLHLRSGCEPEMTWTGPGLEVFVRPGTSPAYHADCLELMRPIYQKVIRYAQELGLDMIEGDYEDPGQLELNWGFDHADRTADRLVTYRQICRQVARELGVTASFMPKPATGMMGNGCHHNLSVWRGEENVLADPAVRELHLTETGRHVLGGILAHAAGSMAVMGQTVNSYKRYWDAGQFAPAQINWGMDNKTCTVRLSANGRLEDKLPDAAVNPYLSHAVLIAAIADGLDNAIDPGPPHAGSSYDGDGSGFGPLPLTLREALDAFVDDRVVRSAMPEEMAALFLALKSDEWARFCGAVTDWERAMYTEAIP</sequence>
<dbReference type="RefSeq" id="WP_182844888.1">
    <property type="nucleotide sequence ID" value="NZ_BAAALP010000005.1"/>
</dbReference>
<keyword evidence="2 7" id="KW-0436">Ligase</keyword>
<dbReference type="Gene3D" id="3.30.590.10">
    <property type="entry name" value="Glutamine synthetase/guanido kinase, catalytic domain"/>
    <property type="match status" value="1"/>
</dbReference>
<dbReference type="EC" id="6.3.1.2" evidence="7"/>
<dbReference type="SUPFAM" id="SSF55931">
    <property type="entry name" value="Glutamine synthetase/guanido kinase"/>
    <property type="match status" value="1"/>
</dbReference>
<dbReference type="InterPro" id="IPR008146">
    <property type="entry name" value="Gln_synth_cat_dom"/>
</dbReference>
<evidence type="ECO:0000256" key="5">
    <source>
        <dbReference type="SAM" id="MobiDB-lite"/>
    </source>
</evidence>
<evidence type="ECO:0000256" key="2">
    <source>
        <dbReference type="ARBA" id="ARBA00022598"/>
    </source>
</evidence>
<comment type="caution">
    <text evidence="7">The sequence shown here is derived from an EMBL/GenBank/DDBJ whole genome shotgun (WGS) entry which is preliminary data.</text>
</comment>
<gene>
    <name evidence="7" type="ORF">HNR61_004264</name>
</gene>
<evidence type="ECO:0000313" key="8">
    <source>
        <dbReference type="Proteomes" id="UP000572680"/>
    </source>
</evidence>
<dbReference type="GO" id="GO:0004356">
    <property type="term" value="F:glutamine synthetase activity"/>
    <property type="evidence" value="ECO:0007669"/>
    <property type="project" value="UniProtKB-EC"/>
</dbReference>
<organism evidence="7 8">
    <name type="scientific">Actinomadura namibiensis</name>
    <dbReference type="NCBI Taxonomy" id="182080"/>
    <lineage>
        <taxon>Bacteria</taxon>
        <taxon>Bacillati</taxon>
        <taxon>Actinomycetota</taxon>
        <taxon>Actinomycetes</taxon>
        <taxon>Streptosporangiales</taxon>
        <taxon>Thermomonosporaceae</taxon>
        <taxon>Actinomadura</taxon>
    </lineage>
</organism>
<dbReference type="PANTHER" id="PTHR43785">
    <property type="entry name" value="GAMMA-GLUTAMYLPUTRESCINE SYNTHETASE"/>
    <property type="match status" value="1"/>
</dbReference>
<comment type="similarity">
    <text evidence="1 3 4">Belongs to the glutamine synthetase family.</text>
</comment>